<dbReference type="SUPFAM" id="SSF55874">
    <property type="entry name" value="ATPase domain of HSP90 chaperone/DNA topoisomerase II/histidine kinase"/>
    <property type="match status" value="1"/>
</dbReference>
<dbReference type="InterPro" id="IPR013767">
    <property type="entry name" value="PAS_fold"/>
</dbReference>
<dbReference type="SMART" id="SM00091">
    <property type="entry name" value="PAS"/>
    <property type="match status" value="2"/>
</dbReference>
<evidence type="ECO:0000256" key="3">
    <source>
        <dbReference type="ARBA" id="ARBA00022553"/>
    </source>
</evidence>
<dbReference type="NCBIfam" id="TIGR00229">
    <property type="entry name" value="sensory_box"/>
    <property type="match status" value="2"/>
</dbReference>
<dbReference type="PANTHER" id="PTHR43065:SF42">
    <property type="entry name" value="TWO-COMPONENT SENSOR PPRA"/>
    <property type="match status" value="1"/>
</dbReference>
<evidence type="ECO:0000259" key="12">
    <source>
        <dbReference type="PROSITE" id="PS50112"/>
    </source>
</evidence>
<evidence type="ECO:0000259" key="13">
    <source>
        <dbReference type="PROSITE" id="PS50113"/>
    </source>
</evidence>
<evidence type="ECO:0000256" key="4">
    <source>
        <dbReference type="ARBA" id="ARBA00022679"/>
    </source>
</evidence>
<comment type="catalytic activity">
    <reaction evidence="1">
        <text>ATP + protein L-histidine = ADP + protein N-phospho-L-histidine.</text>
        <dbReference type="EC" id="2.7.13.3"/>
    </reaction>
</comment>
<dbReference type="Pfam" id="PF00989">
    <property type="entry name" value="PAS"/>
    <property type="match status" value="1"/>
</dbReference>
<evidence type="ECO:0000256" key="1">
    <source>
        <dbReference type="ARBA" id="ARBA00000085"/>
    </source>
</evidence>
<evidence type="ECO:0000256" key="8">
    <source>
        <dbReference type="ARBA" id="ARBA00023012"/>
    </source>
</evidence>
<dbReference type="GO" id="GO:0005524">
    <property type="term" value="F:ATP binding"/>
    <property type="evidence" value="ECO:0007669"/>
    <property type="project" value="UniProtKB-KW"/>
</dbReference>
<dbReference type="PROSITE" id="PS50113">
    <property type="entry name" value="PAC"/>
    <property type="match status" value="1"/>
</dbReference>
<gene>
    <name evidence="14" type="ORF">SAMN06295933_1681</name>
</gene>
<feature type="domain" description="PAS" evidence="12">
    <location>
        <begin position="509"/>
        <end position="566"/>
    </location>
</feature>
<dbReference type="SMART" id="SM00388">
    <property type="entry name" value="HisKA"/>
    <property type="match status" value="1"/>
</dbReference>
<proteinExistence type="predicted"/>
<keyword evidence="15" id="KW-1185">Reference proteome</keyword>
<evidence type="ECO:0000313" key="15">
    <source>
        <dbReference type="Proteomes" id="UP000192906"/>
    </source>
</evidence>
<dbReference type="PROSITE" id="PS50109">
    <property type="entry name" value="HIS_KIN"/>
    <property type="match status" value="1"/>
</dbReference>
<dbReference type="CDD" id="cd00082">
    <property type="entry name" value="HisKA"/>
    <property type="match status" value="1"/>
</dbReference>
<dbReference type="Gene3D" id="3.30.565.10">
    <property type="entry name" value="Histidine kinase-like ATPase, C-terminal domain"/>
    <property type="match status" value="1"/>
</dbReference>
<dbReference type="EMBL" id="FWZU01000002">
    <property type="protein sequence ID" value="SMF09296.1"/>
    <property type="molecule type" value="Genomic_DNA"/>
</dbReference>
<keyword evidence="7" id="KW-0067">ATP-binding</keyword>
<evidence type="ECO:0000256" key="2">
    <source>
        <dbReference type="ARBA" id="ARBA00012438"/>
    </source>
</evidence>
<dbReference type="PROSITE" id="PS50112">
    <property type="entry name" value="PAS"/>
    <property type="match status" value="2"/>
</dbReference>
<dbReference type="InterPro" id="IPR003661">
    <property type="entry name" value="HisK_dim/P_dom"/>
</dbReference>
<keyword evidence="3" id="KW-0597">Phosphoprotein</keyword>
<dbReference type="InterPro" id="IPR036890">
    <property type="entry name" value="HATPase_C_sf"/>
</dbReference>
<dbReference type="Gene3D" id="1.10.287.130">
    <property type="match status" value="1"/>
</dbReference>
<name>A0A1X7D5M0_9BACT</name>
<feature type="domain" description="PAC" evidence="13">
    <location>
        <begin position="455"/>
        <end position="508"/>
    </location>
</feature>
<keyword evidence="9" id="KW-1133">Transmembrane helix</keyword>
<accession>A0A1X7D5M0</accession>
<dbReference type="Gene3D" id="3.30.450.20">
    <property type="entry name" value="PAS domain"/>
    <property type="match status" value="2"/>
</dbReference>
<evidence type="ECO:0000256" key="10">
    <source>
        <dbReference type="SAM" id="SignalP"/>
    </source>
</evidence>
<dbReference type="STRING" id="1519643.SAMN06295933_1681"/>
<dbReference type="InterPro" id="IPR003594">
    <property type="entry name" value="HATPase_dom"/>
</dbReference>
<dbReference type="Pfam" id="PF02518">
    <property type="entry name" value="HATPase_c"/>
    <property type="match status" value="1"/>
</dbReference>
<feature type="signal peptide" evidence="10">
    <location>
        <begin position="1"/>
        <end position="25"/>
    </location>
</feature>
<dbReference type="SMART" id="SM00086">
    <property type="entry name" value="PAC"/>
    <property type="match status" value="1"/>
</dbReference>
<dbReference type="InterPro" id="IPR036097">
    <property type="entry name" value="HisK_dim/P_sf"/>
</dbReference>
<organism evidence="14 15">
    <name type="scientific">Desulfovibrio gilichinskyi</name>
    <dbReference type="NCBI Taxonomy" id="1519643"/>
    <lineage>
        <taxon>Bacteria</taxon>
        <taxon>Pseudomonadati</taxon>
        <taxon>Thermodesulfobacteriota</taxon>
        <taxon>Desulfovibrionia</taxon>
        <taxon>Desulfovibrionales</taxon>
        <taxon>Desulfovibrionaceae</taxon>
        <taxon>Desulfovibrio</taxon>
    </lineage>
</organism>
<dbReference type="EC" id="2.7.13.3" evidence="2"/>
<keyword evidence="6" id="KW-0418">Kinase</keyword>
<dbReference type="InterPro" id="IPR001610">
    <property type="entry name" value="PAC"/>
</dbReference>
<dbReference type="GO" id="GO:0006355">
    <property type="term" value="P:regulation of DNA-templated transcription"/>
    <property type="evidence" value="ECO:0007669"/>
    <property type="project" value="InterPro"/>
</dbReference>
<dbReference type="PANTHER" id="PTHR43065">
    <property type="entry name" value="SENSOR HISTIDINE KINASE"/>
    <property type="match status" value="1"/>
</dbReference>
<keyword evidence="10" id="KW-0732">Signal</keyword>
<feature type="domain" description="Histidine kinase" evidence="11">
    <location>
        <begin position="643"/>
        <end position="889"/>
    </location>
</feature>
<keyword evidence="9" id="KW-0812">Transmembrane</keyword>
<dbReference type="InterPro" id="IPR005467">
    <property type="entry name" value="His_kinase_dom"/>
</dbReference>
<dbReference type="InterPro" id="IPR000014">
    <property type="entry name" value="PAS"/>
</dbReference>
<reference evidence="15" key="1">
    <citation type="submission" date="2017-04" db="EMBL/GenBank/DDBJ databases">
        <authorList>
            <person name="Varghese N."/>
            <person name="Submissions S."/>
        </authorList>
    </citation>
    <scope>NUCLEOTIDE SEQUENCE [LARGE SCALE GENOMIC DNA]</scope>
    <source>
        <strain evidence="15">K3S</strain>
    </source>
</reference>
<dbReference type="PRINTS" id="PR00344">
    <property type="entry name" value="BCTRLSENSOR"/>
</dbReference>
<dbReference type="InterPro" id="IPR004358">
    <property type="entry name" value="Sig_transdc_His_kin-like_C"/>
</dbReference>
<dbReference type="SMART" id="SM00387">
    <property type="entry name" value="HATPase_c"/>
    <property type="match status" value="1"/>
</dbReference>
<feature type="chain" id="PRO_5013140912" description="histidine kinase" evidence="10">
    <location>
        <begin position="26"/>
        <end position="891"/>
    </location>
</feature>
<keyword evidence="4" id="KW-0808">Transferase</keyword>
<dbReference type="AlphaFoldDB" id="A0A1X7D5M0"/>
<dbReference type="OrthoDB" id="9795133at2"/>
<keyword evidence="8" id="KW-0902">Two-component regulatory system</keyword>
<evidence type="ECO:0000259" key="11">
    <source>
        <dbReference type="PROSITE" id="PS50109"/>
    </source>
</evidence>
<dbReference type="InterPro" id="IPR000700">
    <property type="entry name" value="PAS-assoc_C"/>
</dbReference>
<sequence length="891" mass="100194">MRKVFFVVLFIFLAAISVLTEQAHASAKRVLLISSYNPAFPTFFQQTNGLESVFKPAGISLDIEFMDSKRFYSPENILAFHNLLKLKLLRLSPYDIIVTSDDNAFKFVLEYQNELFPNIPVVFLGVNNQELARSMNFNDLVTGVIEAVSMHETLGLAFDLFPKANNIYAIVDGSPSGQGDLETFKGHSAHFSGKKLKVLSLGNTSWDEFGRNLEKISDNDAILLLSAYRDKSGTGKLFADSLELIVSHSKAPIFHLWEHGLGQGIIGGRVISQFEQGVAAAKICLDIFNGKQVKDIPVVEGSEVNKFIFDNNILKRFHINKDSLPPGSLVINQPKSLFTQHRKTLLIALCFVILLLSFIGALIVYIFRLRRAEDNARKSEERFALAMDASRDGLWDWNISTDDVYYSPGYKAMLGYKFNEVPSHVDAWVDLIHPADQDAAIEANTDCIENKTDSFEVEFRMQTKSGKWVWILGRGKAVERDETGRAVRVVGTHTDITEHKNIEKELRRLRNYLTNIIDSMPSILIGVDHEGVVTQWNREAQRVTGFSAADAEGKLLSDVFPRLTPQLKWIEESLSSHQIHTDSRVHTQEDGSDKFEDIAIYPLSSNGVEGVVIRVDDVTQRVRLEEMIVQNEKMISIGSLAAGMAHEINNPLGAIVQGTQNLSRRLSLDLPANLKIAEEYNINLEKVYEYLNDRSIFKIIEGINGSGLRAAAIVTNMLSFCRKSDNAVKKNNLAMLLENSLEMAKNEYDLDRKYDFKKIEVEREYAQDLPDICCDGNEIQQVFLNLIKNGAYAVSDKSYVNSSPKLFLRLRLERDTVVAEIEDNGLGMDETARKRAFEPFFTTKPTGSGTGLGLSISYFIIVEQHKGHMEVFSSPGNWTRFIVKLPIKSEC</sequence>
<evidence type="ECO:0000256" key="9">
    <source>
        <dbReference type="SAM" id="Phobius"/>
    </source>
</evidence>
<evidence type="ECO:0000256" key="7">
    <source>
        <dbReference type="ARBA" id="ARBA00022840"/>
    </source>
</evidence>
<feature type="transmembrane region" description="Helical" evidence="9">
    <location>
        <begin position="345"/>
        <end position="367"/>
    </location>
</feature>
<dbReference type="InterPro" id="IPR035965">
    <property type="entry name" value="PAS-like_dom_sf"/>
</dbReference>
<dbReference type="SUPFAM" id="SSF55785">
    <property type="entry name" value="PYP-like sensor domain (PAS domain)"/>
    <property type="match status" value="2"/>
</dbReference>
<keyword evidence="5" id="KW-0547">Nucleotide-binding</keyword>
<keyword evidence="9" id="KW-0472">Membrane</keyword>
<protein>
    <recommendedName>
        <fullName evidence="2">histidine kinase</fullName>
        <ecNumber evidence="2">2.7.13.3</ecNumber>
    </recommendedName>
</protein>
<dbReference type="GO" id="GO:0000155">
    <property type="term" value="F:phosphorelay sensor kinase activity"/>
    <property type="evidence" value="ECO:0007669"/>
    <property type="project" value="InterPro"/>
</dbReference>
<dbReference type="CDD" id="cd00130">
    <property type="entry name" value="PAS"/>
    <property type="match status" value="2"/>
</dbReference>
<dbReference type="Proteomes" id="UP000192906">
    <property type="component" value="Unassembled WGS sequence"/>
</dbReference>
<feature type="domain" description="PAS" evidence="12">
    <location>
        <begin position="379"/>
        <end position="451"/>
    </location>
</feature>
<evidence type="ECO:0000256" key="5">
    <source>
        <dbReference type="ARBA" id="ARBA00022741"/>
    </source>
</evidence>
<dbReference type="RefSeq" id="WP_085101066.1">
    <property type="nucleotide sequence ID" value="NZ_FWZU01000002.1"/>
</dbReference>
<dbReference type="Gene3D" id="3.40.50.2300">
    <property type="match status" value="2"/>
</dbReference>
<evidence type="ECO:0000313" key="14">
    <source>
        <dbReference type="EMBL" id="SMF09296.1"/>
    </source>
</evidence>
<dbReference type="InterPro" id="IPR013655">
    <property type="entry name" value="PAS_fold_3"/>
</dbReference>
<evidence type="ECO:0000256" key="6">
    <source>
        <dbReference type="ARBA" id="ARBA00022777"/>
    </source>
</evidence>
<dbReference type="Pfam" id="PF08447">
    <property type="entry name" value="PAS_3"/>
    <property type="match status" value="1"/>
</dbReference>
<dbReference type="Pfam" id="PF04392">
    <property type="entry name" value="ABC_sub_bind"/>
    <property type="match status" value="1"/>
</dbReference>
<dbReference type="InterPro" id="IPR007487">
    <property type="entry name" value="ABC_transpt-TYRBP-like"/>
</dbReference>
<dbReference type="SUPFAM" id="SSF47384">
    <property type="entry name" value="Homodimeric domain of signal transducing histidine kinase"/>
    <property type="match status" value="1"/>
</dbReference>